<gene>
    <name evidence="9" type="ORF">BSQ44_06015</name>
</gene>
<evidence type="ECO:0000256" key="8">
    <source>
        <dbReference type="RuleBase" id="RU363041"/>
    </source>
</evidence>
<dbReference type="Pfam" id="PF01925">
    <property type="entry name" value="TauE"/>
    <property type="match status" value="1"/>
</dbReference>
<evidence type="ECO:0000256" key="1">
    <source>
        <dbReference type="ARBA" id="ARBA00004651"/>
    </source>
</evidence>
<evidence type="ECO:0000256" key="6">
    <source>
        <dbReference type="ARBA" id="ARBA00022989"/>
    </source>
</evidence>
<keyword evidence="5 8" id="KW-0812">Transmembrane</keyword>
<keyword evidence="10" id="KW-1185">Reference proteome</keyword>
<evidence type="ECO:0000256" key="3">
    <source>
        <dbReference type="ARBA" id="ARBA00022448"/>
    </source>
</evidence>
<comment type="subcellular location">
    <subcellularLocation>
        <location evidence="1 8">Cell membrane</location>
        <topology evidence="1 8">Multi-pass membrane protein</topology>
    </subcellularLocation>
</comment>
<dbReference type="AlphaFoldDB" id="A0A1L3SNM8"/>
<evidence type="ECO:0000256" key="2">
    <source>
        <dbReference type="ARBA" id="ARBA00009142"/>
    </source>
</evidence>
<organism evidence="9 10">
    <name type="scientific">Aquibium oceanicum</name>
    <dbReference type="NCBI Taxonomy" id="1670800"/>
    <lineage>
        <taxon>Bacteria</taxon>
        <taxon>Pseudomonadati</taxon>
        <taxon>Pseudomonadota</taxon>
        <taxon>Alphaproteobacteria</taxon>
        <taxon>Hyphomicrobiales</taxon>
        <taxon>Phyllobacteriaceae</taxon>
        <taxon>Aquibium</taxon>
    </lineage>
</organism>
<dbReference type="OrthoDB" id="5472127at2"/>
<feature type="transmembrane region" description="Helical" evidence="8">
    <location>
        <begin position="197"/>
        <end position="215"/>
    </location>
</feature>
<name>A0A1L3SNM8_9HYPH</name>
<evidence type="ECO:0000313" key="9">
    <source>
        <dbReference type="EMBL" id="APH70980.1"/>
    </source>
</evidence>
<feature type="transmembrane region" description="Helical" evidence="8">
    <location>
        <begin position="227"/>
        <end position="245"/>
    </location>
</feature>
<accession>A0A1L3SNM8</accession>
<dbReference type="PANTHER" id="PTHR30269">
    <property type="entry name" value="TRANSMEMBRANE PROTEIN YFCA"/>
    <property type="match status" value="1"/>
</dbReference>
<evidence type="ECO:0000256" key="7">
    <source>
        <dbReference type="ARBA" id="ARBA00023136"/>
    </source>
</evidence>
<feature type="transmembrane region" description="Helical" evidence="8">
    <location>
        <begin position="107"/>
        <end position="127"/>
    </location>
</feature>
<evidence type="ECO:0000313" key="10">
    <source>
        <dbReference type="Proteomes" id="UP000182840"/>
    </source>
</evidence>
<feature type="transmembrane region" description="Helical" evidence="8">
    <location>
        <begin position="171"/>
        <end position="191"/>
    </location>
</feature>
<keyword evidence="3" id="KW-0813">Transport</keyword>
<feature type="transmembrane region" description="Helical" evidence="8">
    <location>
        <begin position="50"/>
        <end position="68"/>
    </location>
</feature>
<feature type="transmembrane region" description="Helical" evidence="8">
    <location>
        <begin position="133"/>
        <end position="159"/>
    </location>
</feature>
<dbReference type="Proteomes" id="UP000182840">
    <property type="component" value="Chromosome"/>
</dbReference>
<dbReference type="RefSeq" id="WP_072602390.1">
    <property type="nucleotide sequence ID" value="NZ_CP018171.1"/>
</dbReference>
<evidence type="ECO:0000256" key="4">
    <source>
        <dbReference type="ARBA" id="ARBA00022475"/>
    </source>
</evidence>
<sequence>MDIAAFTGLGMPWLLLVGVIVVVAAIVQFGLGMGFGLTAAPLLALIDPELVPAPALFLGMLTSAWGAWGERRAIRWDEVGLGTIGRIAGVLAATALLSALADQRSFMLAFGLMIGLAVFLSAFGRRIAFSRAWLLAMSTLSGIMGTITSVGAPPLALIYQDRPAASARPTLAAFFAIGCLVSLAGLYASGFAGVRDAVLAALMVPPMVLGLAIARRLRGRFDRRYRPALLVVAGLAAAMLILRGLS</sequence>
<evidence type="ECO:0000256" key="5">
    <source>
        <dbReference type="ARBA" id="ARBA00022692"/>
    </source>
</evidence>
<dbReference type="InterPro" id="IPR002781">
    <property type="entry name" value="TM_pro_TauE-like"/>
</dbReference>
<dbReference type="KEGG" id="meso:BSQ44_06015"/>
<dbReference type="EMBL" id="CP018171">
    <property type="protein sequence ID" value="APH70980.1"/>
    <property type="molecule type" value="Genomic_DNA"/>
</dbReference>
<reference evidence="10" key="1">
    <citation type="submission" date="2016-11" db="EMBL/GenBank/DDBJ databases">
        <title>Mesorhizobium oceanicum sp. nov., isolated from deep seawater in South China Sea.</title>
        <authorList>
            <person name="Fu G.-Y."/>
        </authorList>
    </citation>
    <scope>NUCLEOTIDE SEQUENCE [LARGE SCALE GENOMIC DNA]</scope>
    <source>
        <strain evidence="10">B7</strain>
    </source>
</reference>
<protein>
    <recommendedName>
        <fullName evidence="8">Probable membrane transporter protein</fullName>
    </recommendedName>
</protein>
<dbReference type="PANTHER" id="PTHR30269:SF37">
    <property type="entry name" value="MEMBRANE TRANSPORTER PROTEIN"/>
    <property type="match status" value="1"/>
</dbReference>
<keyword evidence="4 8" id="KW-1003">Cell membrane</keyword>
<proteinExistence type="inferred from homology"/>
<dbReference type="STRING" id="1670800.BSQ44_06015"/>
<comment type="similarity">
    <text evidence="2 8">Belongs to the 4-toluene sulfonate uptake permease (TSUP) (TC 2.A.102) family.</text>
</comment>
<keyword evidence="6 8" id="KW-1133">Transmembrane helix</keyword>
<keyword evidence="7 8" id="KW-0472">Membrane</keyword>
<feature type="transmembrane region" description="Helical" evidence="8">
    <location>
        <begin position="12"/>
        <end position="38"/>
    </location>
</feature>
<dbReference type="GO" id="GO:0005886">
    <property type="term" value="C:plasma membrane"/>
    <property type="evidence" value="ECO:0007669"/>
    <property type="project" value="UniProtKB-SubCell"/>
</dbReference>
<dbReference type="InterPro" id="IPR052017">
    <property type="entry name" value="TSUP"/>
</dbReference>